<name>A0A4R6RJT6_9HYPH</name>
<gene>
    <name evidence="2" type="ORF">EDD54_0785</name>
</gene>
<dbReference type="EMBL" id="SNXY01000006">
    <property type="protein sequence ID" value="TDP86901.1"/>
    <property type="molecule type" value="Genomic_DNA"/>
</dbReference>
<accession>A0A4R6RJT6</accession>
<evidence type="ECO:0000256" key="1">
    <source>
        <dbReference type="SAM" id="SignalP"/>
    </source>
</evidence>
<keyword evidence="1" id="KW-0732">Signal</keyword>
<sequence length="156" mass="16195">MRTLIVTALAASAAIGASMSAATAAPLIVGTLYQETSKLTCSGPQCSVPFTQIPVGKNLLVTDVNCTVTVPKGYLVFKWELLGKRPVESGVRKLVLTAAETLTYANYTSYVLKADGRHIIVGGDRPDLGGSVLATAGLPLSPGDYIPVCTLSGVIQ</sequence>
<evidence type="ECO:0000313" key="3">
    <source>
        <dbReference type="Proteomes" id="UP000294547"/>
    </source>
</evidence>
<dbReference type="AlphaFoldDB" id="A0A4R6RJT6"/>
<feature type="signal peptide" evidence="1">
    <location>
        <begin position="1"/>
        <end position="24"/>
    </location>
</feature>
<comment type="caution">
    <text evidence="2">The sequence shown here is derived from an EMBL/GenBank/DDBJ whole genome shotgun (WGS) entry which is preliminary data.</text>
</comment>
<dbReference type="RefSeq" id="WP_126536391.1">
    <property type="nucleotide sequence ID" value="NZ_BSPM01000008.1"/>
</dbReference>
<feature type="chain" id="PRO_5020545543" description="Secreted protein" evidence="1">
    <location>
        <begin position="25"/>
        <end position="156"/>
    </location>
</feature>
<keyword evidence="3" id="KW-1185">Reference proteome</keyword>
<proteinExistence type="predicted"/>
<protein>
    <recommendedName>
        <fullName evidence="4">Secreted protein</fullName>
    </recommendedName>
</protein>
<reference evidence="2 3" key="1">
    <citation type="submission" date="2019-03" db="EMBL/GenBank/DDBJ databases">
        <title>Genomic Encyclopedia of Type Strains, Phase IV (KMG-IV): sequencing the most valuable type-strain genomes for metagenomic binning, comparative biology and taxonomic classification.</title>
        <authorList>
            <person name="Goeker M."/>
        </authorList>
    </citation>
    <scope>NUCLEOTIDE SEQUENCE [LARGE SCALE GENOMIC DNA]</scope>
    <source>
        <strain evidence="2 3">DSM 102969</strain>
    </source>
</reference>
<dbReference type="Proteomes" id="UP000294547">
    <property type="component" value="Unassembled WGS sequence"/>
</dbReference>
<evidence type="ECO:0000313" key="2">
    <source>
        <dbReference type="EMBL" id="TDP86901.1"/>
    </source>
</evidence>
<evidence type="ECO:0008006" key="4">
    <source>
        <dbReference type="Google" id="ProtNLM"/>
    </source>
</evidence>
<organism evidence="2 3">
    <name type="scientific">Oharaeibacter diazotrophicus</name>
    <dbReference type="NCBI Taxonomy" id="1920512"/>
    <lineage>
        <taxon>Bacteria</taxon>
        <taxon>Pseudomonadati</taxon>
        <taxon>Pseudomonadota</taxon>
        <taxon>Alphaproteobacteria</taxon>
        <taxon>Hyphomicrobiales</taxon>
        <taxon>Pleomorphomonadaceae</taxon>
        <taxon>Oharaeibacter</taxon>
    </lineage>
</organism>